<sequence>MPNTIIFGTSPRIIHSFLVDVHLGSGFLMDPLCSDDIRRGSQGNINQAMTLFSSRCSTPADGSTSREKRVQPEMMRSHLVRDGVFGR</sequence>
<evidence type="ECO:0000313" key="1">
    <source>
        <dbReference type="EMBL" id="GIY77330.1"/>
    </source>
</evidence>
<accession>A0AAV4W5I0</accession>
<dbReference type="Proteomes" id="UP001054945">
    <property type="component" value="Unassembled WGS sequence"/>
</dbReference>
<gene>
    <name evidence="1" type="ORF">CEXT_482181</name>
</gene>
<dbReference type="EMBL" id="BPLR01015608">
    <property type="protein sequence ID" value="GIY77330.1"/>
    <property type="molecule type" value="Genomic_DNA"/>
</dbReference>
<evidence type="ECO:0000313" key="2">
    <source>
        <dbReference type="Proteomes" id="UP001054945"/>
    </source>
</evidence>
<dbReference type="AlphaFoldDB" id="A0AAV4W5I0"/>
<protein>
    <recommendedName>
        <fullName evidence="3">Ycf15</fullName>
    </recommendedName>
</protein>
<evidence type="ECO:0008006" key="3">
    <source>
        <dbReference type="Google" id="ProtNLM"/>
    </source>
</evidence>
<comment type="caution">
    <text evidence="1">The sequence shown here is derived from an EMBL/GenBank/DDBJ whole genome shotgun (WGS) entry which is preliminary data.</text>
</comment>
<name>A0AAV4W5I0_CAEEX</name>
<proteinExistence type="predicted"/>
<organism evidence="1 2">
    <name type="scientific">Caerostris extrusa</name>
    <name type="common">Bark spider</name>
    <name type="synonym">Caerostris bankana</name>
    <dbReference type="NCBI Taxonomy" id="172846"/>
    <lineage>
        <taxon>Eukaryota</taxon>
        <taxon>Metazoa</taxon>
        <taxon>Ecdysozoa</taxon>
        <taxon>Arthropoda</taxon>
        <taxon>Chelicerata</taxon>
        <taxon>Arachnida</taxon>
        <taxon>Araneae</taxon>
        <taxon>Araneomorphae</taxon>
        <taxon>Entelegynae</taxon>
        <taxon>Araneoidea</taxon>
        <taxon>Araneidae</taxon>
        <taxon>Caerostris</taxon>
    </lineage>
</organism>
<keyword evidence="2" id="KW-1185">Reference proteome</keyword>
<reference evidence="1 2" key="1">
    <citation type="submission" date="2021-06" db="EMBL/GenBank/DDBJ databases">
        <title>Caerostris extrusa draft genome.</title>
        <authorList>
            <person name="Kono N."/>
            <person name="Arakawa K."/>
        </authorList>
    </citation>
    <scope>NUCLEOTIDE SEQUENCE [LARGE SCALE GENOMIC DNA]</scope>
</reference>